<protein>
    <submittedName>
        <fullName evidence="10">Carcinoembryonic antigen-related cell adhesion molecule 5-like isoform X1</fullName>
    </submittedName>
</protein>
<keyword evidence="4" id="KW-0393">Immunoglobulin domain</keyword>
<evidence type="ECO:0000256" key="6">
    <source>
        <dbReference type="SAM" id="Phobius"/>
    </source>
</evidence>
<proteinExistence type="predicted"/>
<keyword evidence="3" id="KW-0325">Glycoprotein</keyword>
<dbReference type="InterPro" id="IPR003598">
    <property type="entry name" value="Ig_sub2"/>
</dbReference>
<evidence type="ECO:0000313" key="9">
    <source>
        <dbReference type="Proteomes" id="UP000515152"/>
    </source>
</evidence>
<dbReference type="PROSITE" id="PS50835">
    <property type="entry name" value="IG_LIKE"/>
    <property type="match status" value="3"/>
</dbReference>
<dbReference type="Pfam" id="PF13895">
    <property type="entry name" value="Ig_2"/>
    <property type="match status" value="1"/>
</dbReference>
<feature type="domain" description="Ig-like" evidence="8">
    <location>
        <begin position="126"/>
        <end position="209"/>
    </location>
</feature>
<dbReference type="InterPro" id="IPR052598">
    <property type="entry name" value="IgSF_CEA-related"/>
</dbReference>
<evidence type="ECO:0000259" key="8">
    <source>
        <dbReference type="PROSITE" id="PS50835"/>
    </source>
</evidence>
<dbReference type="InterPro" id="IPR007110">
    <property type="entry name" value="Ig-like_dom"/>
</dbReference>
<evidence type="ECO:0000256" key="4">
    <source>
        <dbReference type="ARBA" id="ARBA00023319"/>
    </source>
</evidence>
<feature type="domain" description="Ig-like" evidence="8">
    <location>
        <begin position="214"/>
        <end position="298"/>
    </location>
</feature>
<sequence>MDSHALLTVGILSAIGFCSCKNELLLNGPLDGAVGGSVEFTLINPPSPPPNLITWRFTGYTENIIVNSFSGGNETHVDYVGRISVNKTTASLKLRGLTHNDTGRYSVSFLISGVGYQGGTSLTVFDKISNVKAEANQHELVEFNSSVILTCSASGSYPSFRWFNRSADVTGSDNRTLTVVNVTRYDTGPFQCEASNAINVEMSSEVNLTIAYGPDSAVVTVKPPDSFYSSGSDITLSCSSESKPAAQFQWALNGTLLGREGPELRLENVQASQSGAYSCRAYNSKTHRSETSSPSTITVLERISGAAITSTGGVWIECKSSVILTCDAQGSIITREWRKDGNPLHGVNIDELNRTVSISPLKKEDKGYYTCQVSNPVSSETASKGLIVNCPLPPWVIVIIVIGVLIGVTAVIGISIFLLKKKGKLGLPMGRQAPPQNNASTELDYADISHFQKRNGQKEDLGNGGDGGDGGVAAATIYAAVKLPRSTGPNPGQAPGPPNQVPDVTYAQVKKK</sequence>
<keyword evidence="6" id="KW-0472">Membrane</keyword>
<dbReference type="GeneID" id="116217910"/>
<keyword evidence="9" id="KW-1185">Reference proteome</keyword>
<dbReference type="Pfam" id="PF07686">
    <property type="entry name" value="V-set"/>
    <property type="match status" value="1"/>
</dbReference>
<dbReference type="RefSeq" id="XP_031432497.1">
    <property type="nucleotide sequence ID" value="XM_031576637.2"/>
</dbReference>
<dbReference type="Proteomes" id="UP000515152">
    <property type="component" value="Chromosome 11"/>
</dbReference>
<feature type="transmembrane region" description="Helical" evidence="6">
    <location>
        <begin position="395"/>
        <end position="419"/>
    </location>
</feature>
<dbReference type="InterPro" id="IPR013783">
    <property type="entry name" value="Ig-like_fold"/>
</dbReference>
<dbReference type="PANTHER" id="PTHR44337:SF20">
    <property type="entry name" value="CARCINOEMBRYONIC ANTIGEN-RELATED CELL ADHESION MOLECULE 5-RELATED"/>
    <property type="match status" value="1"/>
</dbReference>
<dbReference type="SUPFAM" id="SSF48726">
    <property type="entry name" value="Immunoglobulin"/>
    <property type="match status" value="4"/>
</dbReference>
<dbReference type="OrthoDB" id="6159398at2759"/>
<feature type="chain" id="PRO_5027642773" evidence="7">
    <location>
        <begin position="21"/>
        <end position="512"/>
    </location>
</feature>
<evidence type="ECO:0000256" key="5">
    <source>
        <dbReference type="SAM" id="MobiDB-lite"/>
    </source>
</evidence>
<dbReference type="SMART" id="SM00409">
    <property type="entry name" value="IG"/>
    <property type="match status" value="4"/>
</dbReference>
<dbReference type="AlphaFoldDB" id="A0A6P8GAA9"/>
<dbReference type="Pfam" id="PF13927">
    <property type="entry name" value="Ig_3"/>
    <property type="match status" value="2"/>
</dbReference>
<keyword evidence="6" id="KW-1133">Transmembrane helix</keyword>
<dbReference type="KEGG" id="char:116217910"/>
<reference evidence="10" key="1">
    <citation type="submission" date="2025-08" db="UniProtKB">
        <authorList>
            <consortium name="RefSeq"/>
        </authorList>
    </citation>
    <scope>IDENTIFICATION</scope>
</reference>
<dbReference type="Gene3D" id="2.60.40.10">
    <property type="entry name" value="Immunoglobulins"/>
    <property type="match status" value="4"/>
</dbReference>
<name>A0A6P8GAA9_CLUHA</name>
<feature type="region of interest" description="Disordered" evidence="5">
    <location>
        <begin position="483"/>
        <end position="512"/>
    </location>
</feature>
<feature type="signal peptide" evidence="7">
    <location>
        <begin position="1"/>
        <end position="20"/>
    </location>
</feature>
<feature type="domain" description="Ig-like" evidence="8">
    <location>
        <begin position="320"/>
        <end position="383"/>
    </location>
</feature>
<accession>A0A6P8GAA9</accession>
<gene>
    <name evidence="10" type="primary">LOC116217910</name>
</gene>
<dbReference type="InterPro" id="IPR036179">
    <property type="entry name" value="Ig-like_dom_sf"/>
</dbReference>
<dbReference type="InterPro" id="IPR013106">
    <property type="entry name" value="Ig_V-set"/>
</dbReference>
<dbReference type="InterPro" id="IPR003599">
    <property type="entry name" value="Ig_sub"/>
</dbReference>
<evidence type="ECO:0000313" key="10">
    <source>
        <dbReference type="RefSeq" id="XP_031432497.1"/>
    </source>
</evidence>
<keyword evidence="2" id="KW-1015">Disulfide bond</keyword>
<keyword evidence="1 7" id="KW-0732">Signal</keyword>
<evidence type="ECO:0000256" key="3">
    <source>
        <dbReference type="ARBA" id="ARBA00023180"/>
    </source>
</evidence>
<evidence type="ECO:0000256" key="7">
    <source>
        <dbReference type="SAM" id="SignalP"/>
    </source>
</evidence>
<dbReference type="SMART" id="SM00408">
    <property type="entry name" value="IGc2"/>
    <property type="match status" value="3"/>
</dbReference>
<evidence type="ECO:0000256" key="2">
    <source>
        <dbReference type="ARBA" id="ARBA00023157"/>
    </source>
</evidence>
<dbReference type="PANTHER" id="PTHR44337">
    <property type="entry name" value="CARCINOEMBRYONIC ANTIGEN-RELATED CELL ADHESION MOLECULE 8"/>
    <property type="match status" value="1"/>
</dbReference>
<organism evidence="9 10">
    <name type="scientific">Clupea harengus</name>
    <name type="common">Atlantic herring</name>
    <dbReference type="NCBI Taxonomy" id="7950"/>
    <lineage>
        <taxon>Eukaryota</taxon>
        <taxon>Metazoa</taxon>
        <taxon>Chordata</taxon>
        <taxon>Craniata</taxon>
        <taxon>Vertebrata</taxon>
        <taxon>Euteleostomi</taxon>
        <taxon>Actinopterygii</taxon>
        <taxon>Neopterygii</taxon>
        <taxon>Teleostei</taxon>
        <taxon>Clupei</taxon>
        <taxon>Clupeiformes</taxon>
        <taxon>Clupeoidei</taxon>
        <taxon>Clupeidae</taxon>
        <taxon>Clupea</taxon>
    </lineage>
</organism>
<keyword evidence="6" id="KW-0812">Transmembrane</keyword>
<evidence type="ECO:0000256" key="1">
    <source>
        <dbReference type="ARBA" id="ARBA00022729"/>
    </source>
</evidence>